<accession>A0A4P6ZFL1</accession>
<evidence type="ECO:0000313" key="3">
    <source>
        <dbReference type="EMBL" id="QBO58420.1"/>
    </source>
</evidence>
<keyword evidence="3" id="KW-0456">Lyase</keyword>
<dbReference type="PANTHER" id="PTHR39210">
    <property type="entry name" value="HEPARIN-SULFATE LYASE"/>
    <property type="match status" value="1"/>
</dbReference>
<dbReference type="InterPro" id="IPR008929">
    <property type="entry name" value="Chondroitin_lyas"/>
</dbReference>
<feature type="domain" description="Heparin-sulfate lyase N-terminal" evidence="2">
    <location>
        <begin position="132"/>
        <end position="348"/>
    </location>
</feature>
<feature type="chain" id="PRO_5021022196" evidence="1">
    <location>
        <begin position="22"/>
        <end position="468"/>
    </location>
</feature>
<dbReference type="AlphaFoldDB" id="A0A4P6ZFL1"/>
<reference evidence="3 4" key="1">
    <citation type="submission" date="2019-03" db="EMBL/GenBank/DDBJ databases">
        <authorList>
            <person name="Kim H."/>
            <person name="Yu S.-M."/>
        </authorList>
    </citation>
    <scope>NUCLEOTIDE SEQUENCE [LARGE SCALE GENOMIC DNA]</scope>
    <source>
        <strain evidence="3 4">NBC122</strain>
    </source>
</reference>
<dbReference type="InterPro" id="IPR031680">
    <property type="entry name" value="Hepar_II_III_N"/>
</dbReference>
<dbReference type="KEGG" id="csal:NBC122_01605"/>
<dbReference type="Pfam" id="PF16889">
    <property type="entry name" value="Hepar_II_III_N"/>
    <property type="match status" value="1"/>
</dbReference>
<protein>
    <submittedName>
        <fullName evidence="3">Heparin-sulfate lyase</fullName>
        <ecNumber evidence="3">4.2.2.8</ecNumber>
    </submittedName>
</protein>
<dbReference type="EC" id="4.2.2.8" evidence="3"/>
<dbReference type="Gene3D" id="2.70.98.70">
    <property type="match status" value="1"/>
</dbReference>
<dbReference type="GO" id="GO:0015021">
    <property type="term" value="F:heparin-sulfate lyase activity"/>
    <property type="evidence" value="ECO:0007669"/>
    <property type="project" value="UniProtKB-EC"/>
</dbReference>
<dbReference type="EMBL" id="CP037954">
    <property type="protein sequence ID" value="QBO58420.1"/>
    <property type="molecule type" value="Genomic_DNA"/>
</dbReference>
<evidence type="ECO:0000313" key="4">
    <source>
        <dbReference type="Proteomes" id="UP000294419"/>
    </source>
</evidence>
<name>A0A4P6ZFL1_9FLAO</name>
<dbReference type="Gene3D" id="1.50.10.100">
    <property type="entry name" value="Chondroitin AC/alginate lyase"/>
    <property type="match status" value="1"/>
</dbReference>
<keyword evidence="1" id="KW-0732">Signal</keyword>
<dbReference type="PANTHER" id="PTHR39210:SF1">
    <property type="entry name" value="HEPARIN-SULFATE LYASE"/>
    <property type="match status" value="1"/>
</dbReference>
<evidence type="ECO:0000259" key="2">
    <source>
        <dbReference type="Pfam" id="PF16889"/>
    </source>
</evidence>
<dbReference type="SUPFAM" id="SSF48230">
    <property type="entry name" value="Chondroitin AC/alginate lyase"/>
    <property type="match status" value="1"/>
</dbReference>
<proteinExistence type="predicted"/>
<gene>
    <name evidence="3" type="primary">hepC</name>
    <name evidence="3" type="ORF">NBC122_01605</name>
</gene>
<evidence type="ECO:0000256" key="1">
    <source>
        <dbReference type="SAM" id="SignalP"/>
    </source>
</evidence>
<dbReference type="RefSeq" id="WP_221343566.1">
    <property type="nucleotide sequence ID" value="NZ_CP037954.1"/>
</dbReference>
<sequence length="468" mass="54131">MKSLKLFYLLFSCFFSNCVFAQNIPSEKIIGADDLPYYLKPEVIQELGGSNTITQAKLAQYFRDKFSERYFYDWKSNDARFKEYVLLYPNAQGTHTKNALDHLAKFEAVTPWKLPFCYKNGEPLNAYAMRHLARQHKMADIAFYYQFQNKNPEYLHYFKDQLKSLNTALTLNRYETIDDGNGVYEAFRSGYRVLNWLQIHNLFLGEKGYSDDDQLLTIATLLQHASSLYETNTEFVPGNHQTRGMSALAMLSILFSDFKDADLWKDRAMGLLQEHLSKEINKDGFQFERTVHYHISDIDNYFFVHQLAKNSHVKIDSILELKLKSLFETLPKIAYPDKSAPVFSDDTNAPWAEKNDISGALTLGFLLFRDPVMGYFASEQVPAIVYWYLSDTQLKLLRNLKAQVPIVQSVDFPETGYFIMREGWNKDDKVMAISNGLDPYKPDHQQGDMLGIQAMANGKVIFIRYVIP</sequence>
<keyword evidence="4" id="KW-1185">Reference proteome</keyword>
<feature type="signal peptide" evidence="1">
    <location>
        <begin position="1"/>
        <end position="21"/>
    </location>
</feature>
<organism evidence="3 4">
    <name type="scientific">Chryseobacterium salivictor</name>
    <dbReference type="NCBI Taxonomy" id="2547600"/>
    <lineage>
        <taxon>Bacteria</taxon>
        <taxon>Pseudomonadati</taxon>
        <taxon>Bacteroidota</taxon>
        <taxon>Flavobacteriia</taxon>
        <taxon>Flavobacteriales</taxon>
        <taxon>Weeksellaceae</taxon>
        <taxon>Chryseobacterium group</taxon>
        <taxon>Chryseobacterium</taxon>
    </lineage>
</organism>
<dbReference type="Proteomes" id="UP000294419">
    <property type="component" value="Chromosome"/>
</dbReference>